<dbReference type="PANTHER" id="PTHR32141">
    <property type="match status" value="1"/>
</dbReference>
<evidence type="ECO:0000313" key="4">
    <source>
        <dbReference type="EnsemblPlants" id="TraesCS1B02G317600.1"/>
    </source>
</evidence>
<dbReference type="Gramene" id="TraesRN1B0100885300.1">
    <property type="protein sequence ID" value="TraesRN1B0100885300.1"/>
    <property type="gene ID" value="TraesRN1B0100885300"/>
</dbReference>
<dbReference type="InterPro" id="IPR006566">
    <property type="entry name" value="FBD"/>
</dbReference>
<feature type="domain" description="F-box/LRR-repeat protein 15/At3g58940/PEG3-like LRR" evidence="3">
    <location>
        <begin position="313"/>
        <end position="540"/>
    </location>
</feature>
<feature type="domain" description="F-box" evidence="1">
    <location>
        <begin position="220"/>
        <end position="259"/>
    </location>
</feature>
<dbReference type="Gramene" id="TraesROB_scaffold_079759_01G000300.1">
    <property type="protein sequence ID" value="TraesROB_scaffold_079759_01G000300.1"/>
    <property type="gene ID" value="TraesROB_scaffold_079759_01G000300"/>
</dbReference>
<dbReference type="OrthoDB" id="612216at2759"/>
<evidence type="ECO:0000259" key="3">
    <source>
        <dbReference type="Pfam" id="PF24758"/>
    </source>
</evidence>
<dbReference type="Gramene" id="TraesJUL1B03G00340260.1">
    <property type="protein sequence ID" value="TraesJUL1B03G00340260.1"/>
    <property type="gene ID" value="TraesJUL1B03G00340260"/>
</dbReference>
<dbReference type="InterPro" id="IPR036047">
    <property type="entry name" value="F-box-like_dom_sf"/>
</dbReference>
<dbReference type="Gramene" id="TraesNOR1B03G00344160.1">
    <property type="protein sequence ID" value="TraesNOR1B03G00344160.1"/>
    <property type="gene ID" value="TraesNOR1B03G00344160"/>
</dbReference>
<dbReference type="EnsemblPlants" id="TraesCS1B02G317600.1">
    <property type="protein sequence ID" value="TraesCS1B02G317600.1"/>
    <property type="gene ID" value="TraesCS1B02G317600"/>
</dbReference>
<dbReference type="Pfam" id="PF08387">
    <property type="entry name" value="FBD"/>
    <property type="match status" value="1"/>
</dbReference>
<evidence type="ECO:0000313" key="5">
    <source>
        <dbReference type="Proteomes" id="UP000019116"/>
    </source>
</evidence>
<dbReference type="InterPro" id="IPR053781">
    <property type="entry name" value="F-box_AtFBL13-like"/>
</dbReference>
<dbReference type="SUPFAM" id="SSF81383">
    <property type="entry name" value="F-box domain"/>
    <property type="match status" value="1"/>
</dbReference>
<reference evidence="4" key="1">
    <citation type="submission" date="2018-08" db="EMBL/GenBank/DDBJ databases">
        <authorList>
            <person name="Rossello M."/>
        </authorList>
    </citation>
    <scope>NUCLEOTIDE SEQUENCE [LARGE SCALE GENOMIC DNA]</scope>
    <source>
        <strain evidence="4">cv. Chinese Spring</strain>
    </source>
</reference>
<dbReference type="Gramene" id="TraesARI1B03G00343130.1">
    <property type="protein sequence ID" value="TraesARI1B03G00343130.1"/>
    <property type="gene ID" value="TraesARI1B03G00343130"/>
</dbReference>
<dbReference type="SUPFAM" id="SSF52047">
    <property type="entry name" value="RNI-like"/>
    <property type="match status" value="1"/>
</dbReference>
<evidence type="ECO:0000259" key="1">
    <source>
        <dbReference type="Pfam" id="PF00646"/>
    </source>
</evidence>
<dbReference type="OMA" id="HLICDQD"/>
<dbReference type="Pfam" id="PF24758">
    <property type="entry name" value="LRR_At5g56370"/>
    <property type="match status" value="1"/>
</dbReference>
<reference evidence="4" key="2">
    <citation type="submission" date="2018-10" db="UniProtKB">
        <authorList>
            <consortium name="EnsemblPlants"/>
        </authorList>
    </citation>
    <scope>IDENTIFICATION</scope>
</reference>
<dbReference type="InterPro" id="IPR032675">
    <property type="entry name" value="LRR_dom_sf"/>
</dbReference>
<dbReference type="Gramene" id="TraesLAC1B03G00342840.1">
    <property type="protein sequence ID" value="TraesLAC1B03G00342840.1"/>
    <property type="gene ID" value="TraesLAC1B03G00342840"/>
</dbReference>
<dbReference type="AlphaFoldDB" id="A0A3B5Z210"/>
<accession>A0A3B5Z210</accession>
<feature type="domain" description="FBD" evidence="2">
    <location>
        <begin position="556"/>
        <end position="598"/>
    </location>
</feature>
<dbReference type="Gramene" id="TraesLDM1B03G00340460.1">
    <property type="protein sequence ID" value="TraesLDM1B03G00340460.1"/>
    <property type="gene ID" value="TraesLDM1B03G00340460"/>
</dbReference>
<dbReference type="STRING" id="4565.A0A3B5Z210"/>
<organism evidence="4">
    <name type="scientific">Triticum aestivum</name>
    <name type="common">Wheat</name>
    <dbReference type="NCBI Taxonomy" id="4565"/>
    <lineage>
        <taxon>Eukaryota</taxon>
        <taxon>Viridiplantae</taxon>
        <taxon>Streptophyta</taxon>
        <taxon>Embryophyta</taxon>
        <taxon>Tracheophyta</taxon>
        <taxon>Spermatophyta</taxon>
        <taxon>Magnoliopsida</taxon>
        <taxon>Liliopsida</taxon>
        <taxon>Poales</taxon>
        <taxon>Poaceae</taxon>
        <taxon>BOP clade</taxon>
        <taxon>Pooideae</taxon>
        <taxon>Triticodae</taxon>
        <taxon>Triticeae</taxon>
        <taxon>Triticinae</taxon>
        <taxon>Triticum</taxon>
    </lineage>
</organism>
<dbReference type="Gramene" id="TraesWEE_scaffold_110248_01G000300.1">
    <property type="protein sequence ID" value="TraesWEE_scaffold_110248_01G000300.1"/>
    <property type="gene ID" value="TraesWEE_scaffold_110248_01G000300"/>
</dbReference>
<dbReference type="InterPro" id="IPR055302">
    <property type="entry name" value="F-box_dom-containing"/>
</dbReference>
<sequence length="598" mass="63444">MEAAASAAVGAAKEAVLAASAAASAAEKEAAVAAATAKEAAAASAAAVAAKEAAFAASAAASAAANEAEVAAVTASEAAATAKEAAVAASAAASNAKEAAAVAATTGEVAAAAAAAATAAVQASKKRKFHLICDQDPTGSGSCDDVDGGSVDLSNDVDGGSVDLSDDVVGRSVDLSDDVDVGVVDLTDDVDGGSVDLSDGVDEGSVDLISYFDLGSADHISRLPDAVLGIIVSLLPTKEGARTQIISRRWRPLWRSAPLNLVVDYKIINLVPKILSEHRGPARRFSIEDCCVEGRLGSYTRSIYTEDCYDKIEGWLSSRALDNLEELELTPTCSYGYRGELYLLHLSTYRFSSTLRMAKFHCCHFPDLIARLSLKFPCLKQLTLQKVTISEDPLQSLLSGCTALESLELKENMGTGRLCITSQTLKSLGFCADSWDGGLFLQELVIKDAPCLERLLPLNPKGGTASIRIISAPKLEILGMLSEDTYEFHLGSSVFQKMIAVSLTTKMHTMRVLVLRPSSPKLDAVVNFLKCFPCLERLYIIFQSGEGMKNVWKYDPLDPLECLELHLKKVVLKNYDGIRDSSINFAKFFVLNAKVLKK</sequence>
<protein>
    <submittedName>
        <fullName evidence="4">Uncharacterized protein</fullName>
    </submittedName>
</protein>
<dbReference type="Gene3D" id="3.80.10.10">
    <property type="entry name" value="Ribonuclease Inhibitor"/>
    <property type="match status" value="1"/>
</dbReference>
<dbReference type="Gramene" id="TraesCS1B02G317600.1">
    <property type="protein sequence ID" value="TraesCS1B02G317600.1"/>
    <property type="gene ID" value="TraesCS1B02G317600"/>
</dbReference>
<dbReference type="Proteomes" id="UP000019116">
    <property type="component" value="Chromosome 1B"/>
</dbReference>
<dbReference type="Pfam" id="PF00646">
    <property type="entry name" value="F-box"/>
    <property type="match status" value="1"/>
</dbReference>
<keyword evidence="5" id="KW-1185">Reference proteome</keyword>
<name>A0A3B5Z210_WHEAT</name>
<dbReference type="CDD" id="cd22160">
    <property type="entry name" value="F-box_AtFBL13-like"/>
    <property type="match status" value="1"/>
</dbReference>
<evidence type="ECO:0000259" key="2">
    <source>
        <dbReference type="Pfam" id="PF08387"/>
    </source>
</evidence>
<dbReference type="InterPro" id="IPR055411">
    <property type="entry name" value="LRR_FXL15/At3g58940/PEG3-like"/>
</dbReference>
<dbReference type="Gramene" id="TraesSTA1B03G00339010.1">
    <property type="protein sequence ID" value="TraesSTA1B03G00339010.1"/>
    <property type="gene ID" value="TraesSTA1B03G00339010"/>
</dbReference>
<dbReference type="PANTHER" id="PTHR32141:SF126">
    <property type="entry name" value="FBD DOMAIN-CONTAINING PROTEIN"/>
    <property type="match status" value="1"/>
</dbReference>
<proteinExistence type="predicted"/>
<dbReference type="Gramene" id="TraesCS1B03G0871400.1">
    <property type="protein sequence ID" value="TraesCS1B03G0871400.1.CDS"/>
    <property type="gene ID" value="TraesCS1B03G0871400"/>
</dbReference>
<dbReference type="InterPro" id="IPR001810">
    <property type="entry name" value="F-box_dom"/>
</dbReference>